<evidence type="ECO:0000313" key="3">
    <source>
        <dbReference type="EMBL" id="KAK9939556.1"/>
    </source>
</evidence>
<name>A0AAW1XRD8_RUBAR</name>
<dbReference type="InterPro" id="IPR026961">
    <property type="entry name" value="PGG_dom"/>
</dbReference>
<dbReference type="AlphaFoldDB" id="A0AAW1XRD8"/>
<feature type="transmembrane region" description="Helical" evidence="1">
    <location>
        <begin position="132"/>
        <end position="155"/>
    </location>
</feature>
<gene>
    <name evidence="3" type="ORF">M0R45_016248</name>
</gene>
<protein>
    <recommendedName>
        <fullName evidence="2">PGG domain-containing protein</fullName>
    </recommendedName>
</protein>
<evidence type="ECO:0000259" key="2">
    <source>
        <dbReference type="Pfam" id="PF13962"/>
    </source>
</evidence>
<keyword evidence="1" id="KW-1133">Transmembrane helix</keyword>
<dbReference type="PANTHER" id="PTHR24177">
    <property type="entry name" value="CASKIN"/>
    <property type="match status" value="1"/>
</dbReference>
<dbReference type="EMBL" id="JBEDUW010000003">
    <property type="protein sequence ID" value="KAK9939556.1"/>
    <property type="molecule type" value="Genomic_DNA"/>
</dbReference>
<feature type="transmembrane region" description="Helical" evidence="1">
    <location>
        <begin position="161"/>
        <end position="184"/>
    </location>
</feature>
<dbReference type="GO" id="GO:0016020">
    <property type="term" value="C:membrane"/>
    <property type="evidence" value="ECO:0007669"/>
    <property type="project" value="TreeGrafter"/>
</dbReference>
<accession>A0AAW1XRD8</accession>
<sequence length="210" mass="23640">MRIWEVENIVPSEIHEVPNSDGMTPRELFTKNHEKLKVEAENSMKGTATSCTVVGALIVTIMFTASFTVPGGNNSTNADARMFLVEKLFLIFIISDTLSLVFSTTSVILFLGILTSRYAEDDFLKDLPTKMFIGLFTLFLSIATMMITFSAALIIMLEEKYLWVVIPCIFVACIPVASFIWLLFPLLIETFVSTYGPGIFDKRVKRWVKL</sequence>
<dbReference type="Pfam" id="PF13962">
    <property type="entry name" value="PGG"/>
    <property type="match status" value="1"/>
</dbReference>
<evidence type="ECO:0000256" key="1">
    <source>
        <dbReference type="SAM" id="Phobius"/>
    </source>
</evidence>
<keyword evidence="4" id="KW-1185">Reference proteome</keyword>
<keyword evidence="1" id="KW-0812">Transmembrane</keyword>
<proteinExistence type="predicted"/>
<comment type="caution">
    <text evidence="3">The sequence shown here is derived from an EMBL/GenBank/DDBJ whole genome shotgun (WGS) entry which is preliminary data.</text>
</comment>
<organism evidence="3 4">
    <name type="scientific">Rubus argutus</name>
    <name type="common">Southern blackberry</name>
    <dbReference type="NCBI Taxonomy" id="59490"/>
    <lineage>
        <taxon>Eukaryota</taxon>
        <taxon>Viridiplantae</taxon>
        <taxon>Streptophyta</taxon>
        <taxon>Embryophyta</taxon>
        <taxon>Tracheophyta</taxon>
        <taxon>Spermatophyta</taxon>
        <taxon>Magnoliopsida</taxon>
        <taxon>eudicotyledons</taxon>
        <taxon>Gunneridae</taxon>
        <taxon>Pentapetalae</taxon>
        <taxon>rosids</taxon>
        <taxon>fabids</taxon>
        <taxon>Rosales</taxon>
        <taxon>Rosaceae</taxon>
        <taxon>Rosoideae</taxon>
        <taxon>Rosoideae incertae sedis</taxon>
        <taxon>Rubus</taxon>
    </lineage>
</organism>
<dbReference type="Proteomes" id="UP001457282">
    <property type="component" value="Unassembled WGS sequence"/>
</dbReference>
<evidence type="ECO:0000313" key="4">
    <source>
        <dbReference type="Proteomes" id="UP001457282"/>
    </source>
</evidence>
<reference evidence="3 4" key="1">
    <citation type="journal article" date="2023" name="G3 (Bethesda)">
        <title>A chromosome-length genome assembly and annotation of blackberry (Rubus argutus, cv. 'Hillquist').</title>
        <authorList>
            <person name="Bruna T."/>
            <person name="Aryal R."/>
            <person name="Dudchenko O."/>
            <person name="Sargent D.J."/>
            <person name="Mead D."/>
            <person name="Buti M."/>
            <person name="Cavallini A."/>
            <person name="Hytonen T."/>
            <person name="Andres J."/>
            <person name="Pham M."/>
            <person name="Weisz D."/>
            <person name="Mascagni F."/>
            <person name="Usai G."/>
            <person name="Natali L."/>
            <person name="Bassil N."/>
            <person name="Fernandez G.E."/>
            <person name="Lomsadze A."/>
            <person name="Armour M."/>
            <person name="Olukolu B."/>
            <person name="Poorten T."/>
            <person name="Britton C."/>
            <person name="Davik J."/>
            <person name="Ashrafi H."/>
            <person name="Aiden E.L."/>
            <person name="Borodovsky M."/>
            <person name="Worthington M."/>
        </authorList>
    </citation>
    <scope>NUCLEOTIDE SEQUENCE [LARGE SCALE GENOMIC DNA]</scope>
    <source>
        <strain evidence="3">PI 553951</strain>
    </source>
</reference>
<feature type="transmembrane region" description="Helical" evidence="1">
    <location>
        <begin position="89"/>
        <end position="111"/>
    </location>
</feature>
<dbReference type="PANTHER" id="PTHR24177:SF329">
    <property type="entry name" value="ANKYRIN REPEAT PROTEIN"/>
    <property type="match status" value="1"/>
</dbReference>
<feature type="transmembrane region" description="Helical" evidence="1">
    <location>
        <begin position="47"/>
        <end position="69"/>
    </location>
</feature>
<feature type="domain" description="PGG" evidence="2">
    <location>
        <begin position="43"/>
        <end position="155"/>
    </location>
</feature>
<keyword evidence="1" id="KW-0472">Membrane</keyword>